<comment type="caution">
    <text evidence="1">The sequence shown here is derived from an EMBL/GenBank/DDBJ whole genome shotgun (WGS) entry which is preliminary data.</text>
</comment>
<accession>A0A9E4KCR3</accession>
<dbReference type="InterPro" id="IPR016024">
    <property type="entry name" value="ARM-type_fold"/>
</dbReference>
<dbReference type="Proteomes" id="UP000886667">
    <property type="component" value="Unassembled WGS sequence"/>
</dbReference>
<gene>
    <name evidence="1" type="ORF">JAZ07_09935</name>
</gene>
<name>A0A9E4KCR3_9GAMM</name>
<dbReference type="AlphaFoldDB" id="A0A9E4KCR3"/>
<protein>
    <submittedName>
        <fullName evidence="1">Uncharacterized protein</fullName>
    </submittedName>
</protein>
<reference evidence="1" key="1">
    <citation type="journal article" date="2021" name="Proc. Natl. Acad. Sci. U.S.A.">
        <title>Global biogeography of chemosynthetic symbionts reveals both localized and globally distributed symbiont groups. .</title>
        <authorList>
            <person name="Osvatic J.T."/>
            <person name="Wilkins L.G.E."/>
            <person name="Leibrecht L."/>
            <person name="Leray M."/>
            <person name="Zauner S."/>
            <person name="Polzin J."/>
            <person name="Camacho Y."/>
            <person name="Gros O."/>
            <person name="van Gils J.A."/>
            <person name="Eisen J.A."/>
            <person name="Petersen J.M."/>
            <person name="Yuen B."/>
        </authorList>
    </citation>
    <scope>NUCLEOTIDE SEQUENCE</scope>
    <source>
        <strain evidence="1">MAGclacostrist064TRANS</strain>
    </source>
</reference>
<proteinExistence type="predicted"/>
<sequence>MSIRKALQEWNGKSVDDIDRLYGLYRTDDAFISLILPLFKQPDCEAGATWLLKRYLEDHNCIDDSFMDEVFESLASLNHWQSKLHLLQCLSYFKISKTNKRNLELFLRECLTSDNKFVRAWAYNGFYELAIQHPQYMQETKNFLEMAMRDEAPSVKARIRNIMKQGAF</sequence>
<dbReference type="SUPFAM" id="SSF48371">
    <property type="entry name" value="ARM repeat"/>
    <property type="match status" value="1"/>
</dbReference>
<evidence type="ECO:0000313" key="1">
    <source>
        <dbReference type="EMBL" id="MCG7946648.1"/>
    </source>
</evidence>
<evidence type="ECO:0000313" key="2">
    <source>
        <dbReference type="Proteomes" id="UP000886667"/>
    </source>
</evidence>
<dbReference type="EMBL" id="JAEPCM010000331">
    <property type="protein sequence ID" value="MCG7946648.1"/>
    <property type="molecule type" value="Genomic_DNA"/>
</dbReference>
<organism evidence="1 2">
    <name type="scientific">Candidatus Thiodiazotropha taylori</name>
    <dbReference type="NCBI Taxonomy" id="2792791"/>
    <lineage>
        <taxon>Bacteria</taxon>
        <taxon>Pseudomonadati</taxon>
        <taxon>Pseudomonadota</taxon>
        <taxon>Gammaproteobacteria</taxon>
        <taxon>Chromatiales</taxon>
        <taxon>Sedimenticolaceae</taxon>
        <taxon>Candidatus Thiodiazotropha</taxon>
    </lineage>
</organism>